<dbReference type="InterPro" id="IPR008921">
    <property type="entry name" value="DNA_pol3_clamp-load_cplx_C"/>
</dbReference>
<dbReference type="EC" id="2.7.7.7" evidence="2"/>
<feature type="compositionally biased region" description="Pro residues" evidence="12">
    <location>
        <begin position="761"/>
        <end position="772"/>
    </location>
</feature>
<evidence type="ECO:0000256" key="12">
    <source>
        <dbReference type="SAM" id="MobiDB-lite"/>
    </source>
</evidence>
<keyword evidence="3 14" id="KW-0808">Transferase</keyword>
<organism evidence="14 15">
    <name type="scientific">Corynebacterium ulcerans</name>
    <dbReference type="NCBI Taxonomy" id="65058"/>
    <lineage>
        <taxon>Bacteria</taxon>
        <taxon>Bacillati</taxon>
        <taxon>Actinomycetota</taxon>
        <taxon>Actinomycetes</taxon>
        <taxon>Mycobacteriales</taxon>
        <taxon>Corynebacteriaceae</taxon>
        <taxon>Corynebacterium</taxon>
    </lineage>
</organism>
<dbReference type="Proteomes" id="UP000248741">
    <property type="component" value="Chromosome 1"/>
</dbReference>
<feature type="compositionally biased region" description="Basic and acidic residues" evidence="12">
    <location>
        <begin position="452"/>
        <end position="464"/>
    </location>
</feature>
<sequence length="910" mass="95988">MALYRKYRPASFAEVVGQEQVTQPLSVALDSGRINHAYLFSGPRGCGKTSSARIMARSLNCVEGPTSTPCGKCNSCISLAPNGPGNLDVTELDAASNNSVDDMRELRDRAMYAPAESRYRIFIIDEAHMVTTQGANALLKIVEEPPEHLIFIFATTEPEKVIGTIRSRTHHYPFRLLTPQSMRGLLETTVASEGALVEDSVYPMVIRAGGGSPRDTLSVLDQLLAGTGLQGLSYETARLLLGATDDALIDAAITALSSQDKAALFTTIDSAVEAGLDPRRFATDLLDRLRDLMVLQAVPDAFELGLVDAPTDRADVMRAQAADFHQGEVAHLAALVNDGLRGLKGATSPRLLLEILCAKMLLPSAPASAALTPPPGNAQPAGLPAGGQPSGAPAAIPAKYERKSVRMAREAAQRKAAQEEAAQREVTQREAVQQETPQPVVQAEKQASAPEPEPRKEHAAEKPETPSAEKATPAPELQTPTVAPSDDGETAAEGASISNDDAFVADVRARWSTLRKMVHKKSAVAGILLAESCVLGMREGTLVLGHNTGPLAQGLNLAKNNDVIVEVIRAELGRDVTVDCIVGTDPVAAGFSEPPAEKAWTPEPAASDPEAPASAAVPEPAATPAVTESSAAEQEKQPDAAQPVPQSPVAEQPSAPAESTASTWGEPAPIGGDTRRAPRTEPPRQVAQTTGWGEPAPLGGQPDVVNDSPAKSEQSVQGASQQPARKVEQRDAVPAAPKPVPATPPIQTPPVQAPSAQKPPAQAPPAQKPPAQKPKSRWQEAVARSAQAAEERATRPEFSDGVPLPPEPDDCGAPDSEDWTPPEEPYGYAADEGFPEPAGGAPQPSQEGSKYQRHRSSEPTPAVETSNVPDHDEEEEMVREAASGSVTRDHRDALTVAMDLLAEQLGARQL</sequence>
<feature type="compositionally biased region" description="Pro residues" evidence="12">
    <location>
        <begin position="736"/>
        <end position="752"/>
    </location>
</feature>
<evidence type="ECO:0000259" key="13">
    <source>
        <dbReference type="SMART" id="SM00382"/>
    </source>
</evidence>
<keyword evidence="6" id="KW-0479">Metal-binding</keyword>
<dbReference type="SMART" id="SM00382">
    <property type="entry name" value="AAA"/>
    <property type="match status" value="1"/>
</dbReference>
<evidence type="ECO:0000256" key="11">
    <source>
        <dbReference type="ARBA" id="ARBA00049244"/>
    </source>
</evidence>
<evidence type="ECO:0000256" key="5">
    <source>
        <dbReference type="ARBA" id="ARBA00022705"/>
    </source>
</evidence>
<dbReference type="Gene3D" id="1.10.8.60">
    <property type="match status" value="1"/>
</dbReference>
<evidence type="ECO:0000256" key="1">
    <source>
        <dbReference type="ARBA" id="ARBA00006360"/>
    </source>
</evidence>
<dbReference type="PANTHER" id="PTHR11669:SF0">
    <property type="entry name" value="PROTEIN STICHEL-LIKE 2"/>
    <property type="match status" value="1"/>
</dbReference>
<dbReference type="GO" id="GO:0005524">
    <property type="term" value="F:ATP binding"/>
    <property type="evidence" value="ECO:0007669"/>
    <property type="project" value="UniProtKB-KW"/>
</dbReference>
<keyword evidence="8" id="KW-0862">Zinc</keyword>
<feature type="compositionally biased region" description="Acidic residues" evidence="12">
    <location>
        <begin position="807"/>
        <end position="821"/>
    </location>
</feature>
<dbReference type="GO" id="GO:0006260">
    <property type="term" value="P:DNA replication"/>
    <property type="evidence" value="ECO:0007669"/>
    <property type="project" value="UniProtKB-KW"/>
</dbReference>
<reference evidence="14 15" key="1">
    <citation type="submission" date="2018-06" db="EMBL/GenBank/DDBJ databases">
        <authorList>
            <consortium name="Pathogen Informatics"/>
            <person name="Doyle S."/>
        </authorList>
    </citation>
    <scope>NUCLEOTIDE SEQUENCE [LARGE SCALE GENOMIC DNA]</scope>
    <source>
        <strain evidence="14 15">NCTC7908</strain>
    </source>
</reference>
<proteinExistence type="inferred from homology"/>
<keyword evidence="4 14" id="KW-0548">Nucleotidyltransferase</keyword>
<evidence type="ECO:0000256" key="6">
    <source>
        <dbReference type="ARBA" id="ARBA00022723"/>
    </source>
</evidence>
<dbReference type="RefSeq" id="WP_095075939.1">
    <property type="nucleotide sequence ID" value="NZ_CP068134.1"/>
</dbReference>
<dbReference type="GO" id="GO:0003887">
    <property type="term" value="F:DNA-directed DNA polymerase activity"/>
    <property type="evidence" value="ECO:0007669"/>
    <property type="project" value="UniProtKB-KW"/>
</dbReference>
<dbReference type="InterPro" id="IPR050238">
    <property type="entry name" value="DNA_Rep/Repair_Clamp_Loader"/>
</dbReference>
<feature type="compositionally biased region" description="Basic and acidic residues" evidence="12">
    <location>
        <begin position="673"/>
        <end position="682"/>
    </location>
</feature>
<dbReference type="AlphaFoldDB" id="A0ABD7MUB9"/>
<dbReference type="SUPFAM" id="SSF48019">
    <property type="entry name" value="post-AAA+ oligomerization domain-like"/>
    <property type="match status" value="1"/>
</dbReference>
<evidence type="ECO:0000256" key="2">
    <source>
        <dbReference type="ARBA" id="ARBA00012417"/>
    </source>
</evidence>
<evidence type="ECO:0000256" key="9">
    <source>
        <dbReference type="ARBA" id="ARBA00022840"/>
    </source>
</evidence>
<comment type="catalytic activity">
    <reaction evidence="11">
        <text>DNA(n) + a 2'-deoxyribonucleoside 5'-triphosphate = DNA(n+1) + diphosphate</text>
        <dbReference type="Rhea" id="RHEA:22508"/>
        <dbReference type="Rhea" id="RHEA-COMP:17339"/>
        <dbReference type="Rhea" id="RHEA-COMP:17340"/>
        <dbReference type="ChEBI" id="CHEBI:33019"/>
        <dbReference type="ChEBI" id="CHEBI:61560"/>
        <dbReference type="ChEBI" id="CHEBI:173112"/>
        <dbReference type="EC" id="2.7.7.7"/>
    </reaction>
</comment>
<evidence type="ECO:0000313" key="15">
    <source>
        <dbReference type="Proteomes" id="UP000248741"/>
    </source>
</evidence>
<dbReference type="NCBIfam" id="NF005846">
    <property type="entry name" value="PRK07764.1-6"/>
    <property type="match status" value="1"/>
</dbReference>
<feature type="domain" description="AAA+ ATPase" evidence="13">
    <location>
        <begin position="34"/>
        <end position="177"/>
    </location>
</feature>
<evidence type="ECO:0000256" key="7">
    <source>
        <dbReference type="ARBA" id="ARBA00022741"/>
    </source>
</evidence>
<dbReference type="InterPro" id="IPR022754">
    <property type="entry name" value="DNA_pol_III_gamma-3"/>
</dbReference>
<dbReference type="InterPro" id="IPR027417">
    <property type="entry name" value="P-loop_NTPase"/>
</dbReference>
<dbReference type="InterPro" id="IPR012763">
    <property type="entry name" value="DNA_pol_III_sug/sutau_N"/>
</dbReference>
<keyword evidence="9" id="KW-0067">ATP-binding</keyword>
<dbReference type="Pfam" id="PF13177">
    <property type="entry name" value="DNA_pol3_delta2"/>
    <property type="match status" value="1"/>
</dbReference>
<dbReference type="PANTHER" id="PTHR11669">
    <property type="entry name" value="REPLICATION FACTOR C / DNA POLYMERASE III GAMMA-TAU SUBUNIT"/>
    <property type="match status" value="1"/>
</dbReference>
<name>A0ABD7MUB9_CORUL</name>
<gene>
    <name evidence="14" type="primary">dnaX_2</name>
    <name evidence="14" type="ORF">NCTC7908_01684</name>
</gene>
<evidence type="ECO:0000256" key="8">
    <source>
        <dbReference type="ARBA" id="ARBA00022833"/>
    </source>
</evidence>
<feature type="compositionally biased region" description="Low complexity" evidence="12">
    <location>
        <begin position="601"/>
        <end position="629"/>
    </location>
</feature>
<evidence type="ECO:0000256" key="3">
    <source>
        <dbReference type="ARBA" id="ARBA00022679"/>
    </source>
</evidence>
<dbReference type="GO" id="GO:0046872">
    <property type="term" value="F:metal ion binding"/>
    <property type="evidence" value="ECO:0007669"/>
    <property type="project" value="UniProtKB-KW"/>
</dbReference>
<comment type="similarity">
    <text evidence="1">Belongs to the DnaX/STICHEL family.</text>
</comment>
<feature type="compositionally biased region" description="Polar residues" evidence="12">
    <location>
        <begin position="709"/>
        <end position="723"/>
    </location>
</feature>
<dbReference type="FunFam" id="3.40.50.300:FF:000014">
    <property type="entry name" value="DNA polymerase III subunit gamma/tau"/>
    <property type="match status" value="1"/>
</dbReference>
<feature type="region of interest" description="Disordered" evidence="12">
    <location>
        <begin position="371"/>
        <end position="497"/>
    </location>
</feature>
<feature type="region of interest" description="Disordered" evidence="12">
    <location>
        <begin position="588"/>
        <end position="890"/>
    </location>
</feature>
<dbReference type="NCBIfam" id="TIGR02397">
    <property type="entry name" value="dnaX_nterm"/>
    <property type="match status" value="1"/>
</dbReference>
<evidence type="ECO:0000256" key="4">
    <source>
        <dbReference type="ARBA" id="ARBA00022695"/>
    </source>
</evidence>
<accession>A0ABD7MUB9</accession>
<protein>
    <recommendedName>
        <fullName evidence="2">DNA-directed DNA polymerase</fullName>
        <ecNumber evidence="2">2.7.7.7</ecNumber>
    </recommendedName>
</protein>
<keyword evidence="10" id="KW-0239">DNA-directed DNA polymerase</keyword>
<dbReference type="InterPro" id="IPR003593">
    <property type="entry name" value="AAA+_ATPase"/>
</dbReference>
<dbReference type="Gene3D" id="3.40.50.300">
    <property type="entry name" value="P-loop containing nucleotide triphosphate hydrolases"/>
    <property type="match status" value="1"/>
</dbReference>
<evidence type="ECO:0000313" key="14">
    <source>
        <dbReference type="EMBL" id="SQG52258.1"/>
    </source>
</evidence>
<feature type="compositionally biased region" description="Basic and acidic residues" evidence="12">
    <location>
        <begin position="789"/>
        <end position="798"/>
    </location>
</feature>
<keyword evidence="5" id="KW-0235">DNA replication</keyword>
<feature type="compositionally biased region" description="Basic and acidic residues" evidence="12">
    <location>
        <begin position="399"/>
        <end position="428"/>
    </location>
</feature>
<dbReference type="Pfam" id="PF12169">
    <property type="entry name" value="DNA_pol3_gamma3"/>
    <property type="match status" value="1"/>
</dbReference>
<dbReference type="EMBL" id="LS483400">
    <property type="protein sequence ID" value="SQG52258.1"/>
    <property type="molecule type" value="Genomic_DNA"/>
</dbReference>
<dbReference type="CDD" id="cd00009">
    <property type="entry name" value="AAA"/>
    <property type="match status" value="1"/>
</dbReference>
<keyword evidence="7" id="KW-0547">Nucleotide-binding</keyword>
<dbReference type="Gene3D" id="1.20.272.10">
    <property type="match status" value="1"/>
</dbReference>
<dbReference type="SUPFAM" id="SSF52540">
    <property type="entry name" value="P-loop containing nucleoside triphosphate hydrolases"/>
    <property type="match status" value="1"/>
</dbReference>
<evidence type="ECO:0000256" key="10">
    <source>
        <dbReference type="ARBA" id="ARBA00022932"/>
    </source>
</evidence>
<dbReference type="NCBIfam" id="NF005844">
    <property type="entry name" value="PRK07764.1-3"/>
    <property type="match status" value="1"/>
</dbReference>